<dbReference type="EMBL" id="AP021857">
    <property type="protein sequence ID" value="BBO19335.1"/>
    <property type="molecule type" value="Genomic_DNA"/>
</dbReference>
<dbReference type="KEGG" id="ddz:DSYM_00340"/>
<evidence type="ECO:0008006" key="3">
    <source>
        <dbReference type="Google" id="ProtNLM"/>
    </source>
</evidence>
<name>A0A809R4W2_9PROT</name>
<evidence type="ECO:0000313" key="2">
    <source>
        <dbReference type="Proteomes" id="UP000662914"/>
    </source>
</evidence>
<dbReference type="Proteomes" id="UP000662914">
    <property type="component" value="Chromosome"/>
</dbReference>
<dbReference type="PROSITE" id="PS51257">
    <property type="entry name" value="PROKAR_LIPOPROTEIN"/>
    <property type="match status" value="1"/>
</dbReference>
<proteinExistence type="predicted"/>
<evidence type="ECO:0000313" key="1">
    <source>
        <dbReference type="EMBL" id="BBO19335.1"/>
    </source>
</evidence>
<reference evidence="1" key="1">
    <citation type="journal article" name="DNA Res.">
        <title>The physiological potential of anammox bacteria as revealed by their core genome structure.</title>
        <authorList>
            <person name="Okubo T."/>
            <person name="Toyoda A."/>
            <person name="Fukuhara K."/>
            <person name="Uchiyama I."/>
            <person name="Harigaya Y."/>
            <person name="Kuroiwa M."/>
            <person name="Suzuki T."/>
            <person name="Murakami Y."/>
            <person name="Suwa Y."/>
            <person name="Takami H."/>
        </authorList>
    </citation>
    <scope>NUCLEOTIDE SEQUENCE</scope>
    <source>
        <strain evidence="1">317325-3</strain>
    </source>
</reference>
<sequence>MRKTLYTLAVFLLLTVAGCGTLGVGSFAPGLTTEAEVRAKLGAPGMSWTEPDGGKLLEYSGQPSGTFCHMILIGPDGKVREIRNAFTDEYFSRVVPGLTQDAVRRLLGKPEEVVRFHLKPDEEVWSWLTESTAEKDVFFNAYFGRDGRVLRSERLVVWKASGPSFN</sequence>
<protein>
    <recommendedName>
        <fullName evidence="3">Lipoprotein SmpA/OmlA domain-containing protein</fullName>
    </recommendedName>
</protein>
<gene>
    <name evidence="1" type="ORF">DSYM_00340</name>
</gene>
<accession>A0A809R4W2</accession>
<dbReference type="AlphaFoldDB" id="A0A809R4W2"/>
<organism evidence="1 2">
    <name type="scientific">Candidatus Desulfobacillus denitrificans</name>
    <dbReference type="NCBI Taxonomy" id="2608985"/>
    <lineage>
        <taxon>Bacteria</taxon>
        <taxon>Pseudomonadati</taxon>
        <taxon>Pseudomonadota</taxon>
        <taxon>Betaproteobacteria</taxon>
        <taxon>Candidatus Desulfobacillus</taxon>
    </lineage>
</organism>